<organism evidence="3 4">
    <name type="scientific">Eleusine coracana subsp. coracana</name>
    <dbReference type="NCBI Taxonomy" id="191504"/>
    <lineage>
        <taxon>Eukaryota</taxon>
        <taxon>Viridiplantae</taxon>
        <taxon>Streptophyta</taxon>
        <taxon>Embryophyta</taxon>
        <taxon>Tracheophyta</taxon>
        <taxon>Spermatophyta</taxon>
        <taxon>Magnoliopsida</taxon>
        <taxon>Liliopsida</taxon>
        <taxon>Poales</taxon>
        <taxon>Poaceae</taxon>
        <taxon>PACMAD clade</taxon>
        <taxon>Chloridoideae</taxon>
        <taxon>Cynodonteae</taxon>
        <taxon>Eleusininae</taxon>
        <taxon>Eleusine</taxon>
    </lineage>
</organism>
<evidence type="ECO:0000256" key="1">
    <source>
        <dbReference type="SAM" id="MobiDB-lite"/>
    </source>
</evidence>
<sequence>MSSFPNSRFPYPAGAGAPASGGGAAGSSMRLWGSSGGTSVSSSGKRIQKELLDLNASDCSAGPKGDNLYHWLSTIIGPEGSDLRLSACSLPDARFNPWKIVEALLIGQFGVITGIVCYAVKVTFKTRIYHCNVDSTGKVHLDILRDGWSPAFTISKVLLAIKDIISNPDPYAPLVMSIAHQYLTDRAKHDEIAAEWTMRPQTMATELDVSKSRRFDIAMSRRTRRSTSLVACFQDEYVPPLTQYRHQDAKLKALVQCQDAELQAFHQFEDAEQQIPCLYEGEELRIPRAPLQDEADEEKTQEQYDDDQKKEPWWYQDHEQKKLEQKEKPEHYLDDEMKPQQFEYEEAKISKYQDGEQITLKEYESDGDEKTPEQHQDEERKEPQQCQESDEPATEQHKEDGEEQKAQEESRDAEQKTQEQRQGVKNLPTPPCGIDGVPRFSLQELIQEKQLPVREAKFSSKLGGRGDNMLSDHKVSGSGGATGGTTLAMVIRRPEGGKKSVGMIRRCVKAFNQMIKAKHGSKKSTTL</sequence>
<dbReference type="SUPFAM" id="SSF54495">
    <property type="entry name" value="UBC-like"/>
    <property type="match status" value="2"/>
</dbReference>
<gene>
    <name evidence="3" type="primary">gb21395</name>
    <name evidence="3" type="ORF">PR202_gb21395</name>
</gene>
<feature type="compositionally biased region" description="Basic and acidic residues" evidence="1">
    <location>
        <begin position="394"/>
        <end position="419"/>
    </location>
</feature>
<feature type="region of interest" description="Disordered" evidence="1">
    <location>
        <begin position="364"/>
        <end position="436"/>
    </location>
</feature>
<proteinExistence type="predicted"/>
<dbReference type="PROSITE" id="PS50127">
    <property type="entry name" value="UBC_2"/>
    <property type="match status" value="1"/>
</dbReference>
<reference evidence="3" key="2">
    <citation type="submission" date="2021-12" db="EMBL/GenBank/DDBJ databases">
        <title>Resequencing data analysis of finger millet.</title>
        <authorList>
            <person name="Hatakeyama M."/>
            <person name="Aluri S."/>
            <person name="Balachadran M.T."/>
            <person name="Sivarajan S.R."/>
            <person name="Poveda L."/>
            <person name="Shimizu-Inatsugi R."/>
            <person name="Schlapbach R."/>
            <person name="Sreeman S.M."/>
            <person name="Shimizu K.K."/>
        </authorList>
    </citation>
    <scope>NUCLEOTIDE SEQUENCE</scope>
</reference>
<dbReference type="AlphaFoldDB" id="A0AAV5FD06"/>
<dbReference type="Pfam" id="PF00179">
    <property type="entry name" value="UQ_con"/>
    <property type="match status" value="1"/>
</dbReference>
<feature type="compositionally biased region" description="Basic and acidic residues" evidence="1">
    <location>
        <begin position="298"/>
        <end position="313"/>
    </location>
</feature>
<dbReference type="InterPro" id="IPR000608">
    <property type="entry name" value="UBC"/>
</dbReference>
<feature type="region of interest" description="Disordered" evidence="1">
    <location>
        <begin position="288"/>
        <end position="313"/>
    </location>
</feature>
<keyword evidence="4" id="KW-1185">Reference proteome</keyword>
<feature type="domain" description="UBC core" evidence="2">
    <location>
        <begin position="42"/>
        <end position="202"/>
    </location>
</feature>
<dbReference type="Proteomes" id="UP001054889">
    <property type="component" value="Unassembled WGS sequence"/>
</dbReference>
<dbReference type="InterPro" id="IPR016135">
    <property type="entry name" value="UBQ-conjugating_enzyme/RWD"/>
</dbReference>
<reference evidence="3" key="1">
    <citation type="journal article" date="2018" name="DNA Res.">
        <title>Multiple hybrid de novo genome assembly of finger millet, an orphan allotetraploid crop.</title>
        <authorList>
            <person name="Hatakeyama M."/>
            <person name="Aluri S."/>
            <person name="Balachadran M.T."/>
            <person name="Sivarajan S.R."/>
            <person name="Patrignani A."/>
            <person name="Gruter S."/>
            <person name="Poveda L."/>
            <person name="Shimizu-Inatsugi R."/>
            <person name="Baeten J."/>
            <person name="Francoijs K.J."/>
            <person name="Nataraja K.N."/>
            <person name="Reddy Y.A.N."/>
            <person name="Phadnis S."/>
            <person name="Ravikumar R.L."/>
            <person name="Schlapbach R."/>
            <person name="Sreeman S.M."/>
            <person name="Shimizu K.K."/>
        </authorList>
    </citation>
    <scope>NUCLEOTIDE SEQUENCE</scope>
</reference>
<evidence type="ECO:0000313" key="4">
    <source>
        <dbReference type="Proteomes" id="UP001054889"/>
    </source>
</evidence>
<dbReference type="EMBL" id="BQKI01000084">
    <property type="protein sequence ID" value="GJN32856.1"/>
    <property type="molecule type" value="Genomic_DNA"/>
</dbReference>
<evidence type="ECO:0000313" key="3">
    <source>
        <dbReference type="EMBL" id="GJN32856.1"/>
    </source>
</evidence>
<accession>A0AAV5FD06</accession>
<comment type="caution">
    <text evidence="3">The sequence shown here is derived from an EMBL/GenBank/DDBJ whole genome shotgun (WGS) entry which is preliminary data.</text>
</comment>
<name>A0AAV5FD06_ELECO</name>
<feature type="region of interest" description="Disordered" evidence="1">
    <location>
        <begin position="460"/>
        <end position="481"/>
    </location>
</feature>
<dbReference type="SMART" id="SM00212">
    <property type="entry name" value="UBCc"/>
    <property type="match status" value="1"/>
</dbReference>
<protein>
    <recommendedName>
        <fullName evidence="2">UBC core domain-containing protein</fullName>
    </recommendedName>
</protein>
<feature type="compositionally biased region" description="Basic and acidic residues" evidence="1">
    <location>
        <begin position="364"/>
        <end position="383"/>
    </location>
</feature>
<dbReference type="PANTHER" id="PTHR24068">
    <property type="entry name" value="UBIQUITIN-CONJUGATING ENZYME E2"/>
    <property type="match status" value="1"/>
</dbReference>
<dbReference type="Gene3D" id="3.10.110.10">
    <property type="entry name" value="Ubiquitin Conjugating Enzyme"/>
    <property type="match status" value="1"/>
</dbReference>
<evidence type="ECO:0000259" key="2">
    <source>
        <dbReference type="PROSITE" id="PS50127"/>
    </source>
</evidence>